<dbReference type="InterPro" id="IPR022259">
    <property type="entry name" value="Acessory_Sec_prot_Asp3"/>
</dbReference>
<name>A0A6N2ZJI8_STRPA</name>
<gene>
    <name evidence="1" type="primary">asp3</name>
    <name evidence="1" type="ORF">SPLFYP13_00163</name>
</gene>
<protein>
    <submittedName>
        <fullName evidence="1">Accessory Sec system protein Asp3</fullName>
    </submittedName>
</protein>
<dbReference type="Pfam" id="PF15432">
    <property type="entry name" value="Sec-ASP3"/>
    <property type="match status" value="1"/>
</dbReference>
<accession>A0A6N2ZJI8</accession>
<dbReference type="NCBIfam" id="TIGR03711">
    <property type="entry name" value="acc_sec_asp3"/>
    <property type="match status" value="1"/>
</dbReference>
<evidence type="ECO:0000313" key="1">
    <source>
        <dbReference type="EMBL" id="VYT79654.1"/>
    </source>
</evidence>
<dbReference type="AlphaFoldDB" id="A0A6N2ZJI8"/>
<sequence length="177" mass="20917">MTKQLISEIYWNEIRKGENYLYGSQIKFQEDLVNFYNPQLASGKPIVTFKSRTNYQGDRHSPDLPILIQGNRYLLEYQIDAVPANSFFLQLDFFNRQAEQIESIVLRNSGESFIFPKDTFTYTLTLMSAGCQSVTYQKFMIYDINDEEKKNHIVENRYLRELLPKDLNLVKDLLKYI</sequence>
<dbReference type="RefSeq" id="WP_156671712.1">
    <property type="nucleotide sequence ID" value="NZ_CACRUC010000014.1"/>
</dbReference>
<dbReference type="GO" id="GO:0015031">
    <property type="term" value="P:protein transport"/>
    <property type="evidence" value="ECO:0007669"/>
    <property type="project" value="InterPro"/>
</dbReference>
<dbReference type="EMBL" id="CACRUC010000014">
    <property type="protein sequence ID" value="VYT79654.1"/>
    <property type="molecule type" value="Genomic_DNA"/>
</dbReference>
<organism evidence="1">
    <name type="scientific">Streptococcus parasanguinis</name>
    <dbReference type="NCBI Taxonomy" id="1318"/>
    <lineage>
        <taxon>Bacteria</taxon>
        <taxon>Bacillati</taxon>
        <taxon>Bacillota</taxon>
        <taxon>Bacilli</taxon>
        <taxon>Lactobacillales</taxon>
        <taxon>Streptococcaceae</taxon>
        <taxon>Streptococcus</taxon>
    </lineage>
</organism>
<reference evidence="1" key="1">
    <citation type="submission" date="2019-11" db="EMBL/GenBank/DDBJ databases">
        <authorList>
            <person name="Feng L."/>
        </authorList>
    </citation>
    <scope>NUCLEOTIDE SEQUENCE</scope>
    <source>
        <strain evidence="1">SparasanguinisLFYP13</strain>
    </source>
</reference>
<proteinExistence type="predicted"/>